<evidence type="ECO:0000313" key="1">
    <source>
        <dbReference type="EMBL" id="PWC30845.1"/>
    </source>
</evidence>
<sequence length="257" mass="28025">MNGDREGWDPTQYLRFSDERLRPAIDLIARLDHPGAVQVVDLGCGAGNALPLLAVRFPGATISGVDGSAAMLARAAEAGFATHQADIARWAPPGPVDVLFSNAALHWLPDHAGLFPRLLGTLAPGGTLAVQMPAMHDAPLRALQDQIARQGRWAERLRGVSSAPPILPAGDYYNLLRPRVARLEMWFTEYVHVLQGADPVVQWAMGSSLRPYLDALDEAERPDFLAAYSEALRPHYSTQADGTVLLPFRRFFLLASM</sequence>
<dbReference type="EMBL" id="PDOA01000001">
    <property type="protein sequence ID" value="PWC30845.1"/>
    <property type="molecule type" value="Genomic_DNA"/>
</dbReference>
<dbReference type="SUPFAM" id="SSF53335">
    <property type="entry name" value="S-adenosyl-L-methionine-dependent methyltransferases"/>
    <property type="match status" value="1"/>
</dbReference>
<dbReference type="GO" id="GO:0030798">
    <property type="term" value="F:trans-aconitate 2-methyltransferase activity"/>
    <property type="evidence" value="ECO:0007669"/>
    <property type="project" value="InterPro"/>
</dbReference>
<dbReference type="RefSeq" id="WP_109515416.1">
    <property type="nucleotide sequence ID" value="NZ_PDOA01000001.1"/>
</dbReference>
<dbReference type="Gene3D" id="1.10.150.290">
    <property type="entry name" value="S-adenosyl-L-methionine-dependent methyltransferases"/>
    <property type="match status" value="1"/>
</dbReference>
<dbReference type="InterPro" id="IPR023149">
    <property type="entry name" value="Trans_acon_MeTrfase_C"/>
</dbReference>
<dbReference type="CDD" id="cd02440">
    <property type="entry name" value="AdoMet_MTases"/>
    <property type="match status" value="1"/>
</dbReference>
<dbReference type="Pfam" id="PF13489">
    <property type="entry name" value="Methyltransf_23"/>
    <property type="match status" value="1"/>
</dbReference>
<gene>
    <name evidence="1" type="ORF">CR165_02810</name>
</gene>
<dbReference type="GO" id="GO:0032259">
    <property type="term" value="P:methylation"/>
    <property type="evidence" value="ECO:0007669"/>
    <property type="project" value="UniProtKB-KW"/>
</dbReference>
<proteinExistence type="predicted"/>
<dbReference type="PANTHER" id="PTHR43861:SF1">
    <property type="entry name" value="TRANS-ACONITATE 2-METHYLTRANSFERASE"/>
    <property type="match status" value="1"/>
</dbReference>
<name>A0A2U1VAJ6_9PROT</name>
<keyword evidence="1" id="KW-0808">Transferase</keyword>
<comment type="caution">
    <text evidence="1">The sequence shown here is derived from an EMBL/GenBank/DDBJ whole genome shotgun (WGS) entry which is preliminary data.</text>
</comment>
<protein>
    <submittedName>
        <fullName evidence="1">Trans-aconitate methyltransferase</fullName>
    </submittedName>
</protein>
<dbReference type="OrthoDB" id="9795085at2"/>
<dbReference type="AlphaFoldDB" id="A0A2U1VAJ6"/>
<accession>A0A2U1VAJ6</accession>
<dbReference type="PANTHER" id="PTHR43861">
    <property type="entry name" value="TRANS-ACONITATE 2-METHYLTRANSFERASE-RELATED"/>
    <property type="match status" value="1"/>
</dbReference>
<dbReference type="InterPro" id="IPR029063">
    <property type="entry name" value="SAM-dependent_MTases_sf"/>
</dbReference>
<keyword evidence="2" id="KW-1185">Reference proteome</keyword>
<organism evidence="1 2">
    <name type="scientific">Teichococcus aestuarii</name>
    <dbReference type="NCBI Taxonomy" id="568898"/>
    <lineage>
        <taxon>Bacteria</taxon>
        <taxon>Pseudomonadati</taxon>
        <taxon>Pseudomonadota</taxon>
        <taxon>Alphaproteobacteria</taxon>
        <taxon>Acetobacterales</taxon>
        <taxon>Roseomonadaceae</taxon>
        <taxon>Roseomonas</taxon>
    </lineage>
</organism>
<evidence type="ECO:0000313" key="2">
    <source>
        <dbReference type="Proteomes" id="UP000245048"/>
    </source>
</evidence>
<dbReference type="Gene3D" id="3.40.50.150">
    <property type="entry name" value="Vaccinia Virus protein VP39"/>
    <property type="match status" value="1"/>
</dbReference>
<dbReference type="Proteomes" id="UP000245048">
    <property type="component" value="Unassembled WGS sequence"/>
</dbReference>
<reference evidence="2" key="1">
    <citation type="submission" date="2017-10" db="EMBL/GenBank/DDBJ databases">
        <authorList>
            <person name="Toshchakov S.V."/>
            <person name="Goeva M.A."/>
        </authorList>
    </citation>
    <scope>NUCLEOTIDE SEQUENCE [LARGE SCALE GENOMIC DNA]</scope>
    <source>
        <strain evidence="2">JR1/69-1-13</strain>
    </source>
</reference>
<keyword evidence="1" id="KW-0489">Methyltransferase</keyword>